<dbReference type="EMBL" id="FJ045800">
    <property type="protein sequence ID" value="AFG47072.1"/>
    <property type="molecule type" value="Genomic_DNA"/>
</dbReference>
<feature type="non-terminal residue" evidence="1">
    <location>
        <position position="1"/>
    </location>
</feature>
<sequence length="157" mass="17545">EIEEQFIKIRKADGKILECRGPLFVKDLLLDHDFHAVVNCENSCHNLSPEYELLPGHIYFLVPNNSSVVSSNDGGIMFNEKAQEGPLKPPGGKVLLENNGVVRVKLVITKRQLEEMLSKSLSNKKTSIDDMIVAFQSKSQLRESVHEDPSVKPIYSG</sequence>
<accession>H9VBC6</accession>
<proteinExistence type="predicted"/>
<dbReference type="EMBL" id="FJ045809">
    <property type="protein sequence ID" value="AFG47069.1"/>
    <property type="molecule type" value="Genomic_DNA"/>
</dbReference>
<organism evidence="1">
    <name type="scientific">Pinus taeda</name>
    <name type="common">Loblolly pine</name>
    <dbReference type="NCBI Taxonomy" id="3352"/>
    <lineage>
        <taxon>Eukaryota</taxon>
        <taxon>Viridiplantae</taxon>
        <taxon>Streptophyta</taxon>
        <taxon>Embryophyta</taxon>
        <taxon>Tracheophyta</taxon>
        <taxon>Spermatophyta</taxon>
        <taxon>Pinopsida</taxon>
        <taxon>Pinidae</taxon>
        <taxon>Conifers I</taxon>
        <taxon>Pinales</taxon>
        <taxon>Pinaceae</taxon>
        <taxon>Pinus</taxon>
        <taxon>Pinus subgen. Pinus</taxon>
    </lineage>
</organism>
<protein>
    <submittedName>
        <fullName evidence="1">Uncharacterized protein</fullName>
    </submittedName>
</protein>
<name>H9VBC6_PINTA</name>
<feature type="non-terminal residue" evidence="1">
    <location>
        <position position="157"/>
    </location>
</feature>
<dbReference type="PANTHER" id="PTHR33148">
    <property type="entry name" value="PLASTID MOVEMENT IMPAIRED PROTEIN-RELATED"/>
    <property type="match status" value="1"/>
</dbReference>
<evidence type="ECO:0000313" key="2">
    <source>
        <dbReference type="EMBL" id="AFG47072.1"/>
    </source>
</evidence>
<dbReference type="PANTHER" id="PTHR33148:SF46">
    <property type="entry name" value="EMB|CAB85509.1"/>
    <property type="match status" value="1"/>
</dbReference>
<dbReference type="InterPro" id="IPR025322">
    <property type="entry name" value="PADRE_dom"/>
</dbReference>
<dbReference type="Pfam" id="PF14009">
    <property type="entry name" value="PADRE"/>
    <property type="match status" value="1"/>
</dbReference>
<reference evidence="1" key="1">
    <citation type="submission" date="2008-08" db="EMBL/GenBank/DDBJ databases">
        <title>Nucleotide Diversity and Divergence in the Loblolly Pine Gene Space.</title>
        <authorList>
            <person name="Neale D.B."/>
            <person name="Wegrzyn J.L."/>
            <person name="Lee J.M."/>
            <person name="Eckert A.J."/>
            <person name="Liechty J.D."/>
            <person name="Stevens K.A."/>
            <person name="Langley C.H."/>
        </authorList>
    </citation>
    <scope>NUCLEOTIDE SEQUENCE</scope>
    <source>
        <strain evidence="1">4650</strain>
        <strain evidence="2">4657</strain>
        <tissue evidence="1">Megagametophyte</tissue>
    </source>
</reference>
<evidence type="ECO:0000313" key="1">
    <source>
        <dbReference type="EMBL" id="AFG47069.1"/>
    </source>
</evidence>
<gene>
    <name evidence="1" type="ORF">0_11217_01</name>
</gene>
<dbReference type="AlphaFoldDB" id="H9VBC6"/>